<feature type="signal peptide" evidence="2">
    <location>
        <begin position="1"/>
        <end position="24"/>
    </location>
</feature>
<keyword evidence="4" id="KW-1185">Reference proteome</keyword>
<evidence type="ECO:0000313" key="3">
    <source>
        <dbReference type="EMBL" id="CAN93460.1"/>
    </source>
</evidence>
<evidence type="ECO:0000256" key="2">
    <source>
        <dbReference type="SAM" id="SignalP"/>
    </source>
</evidence>
<gene>
    <name evidence="3" type="ordered locus">sce3301</name>
</gene>
<dbReference type="GO" id="GO:0016788">
    <property type="term" value="F:hydrolase activity, acting on ester bonds"/>
    <property type="evidence" value="ECO:0007669"/>
    <property type="project" value="UniProtKB-ARBA"/>
</dbReference>
<keyword evidence="2" id="KW-0732">Signal</keyword>
<protein>
    <submittedName>
        <fullName evidence="3">Uncharacterized protein</fullName>
    </submittedName>
</protein>
<proteinExistence type="predicted"/>
<dbReference type="KEGG" id="scl:sce3301"/>
<dbReference type="HOGENOM" id="CLU_079896_0_0_7"/>
<dbReference type="Proteomes" id="UP000002139">
    <property type="component" value="Chromosome"/>
</dbReference>
<evidence type="ECO:0000256" key="1">
    <source>
        <dbReference type="SAM" id="MobiDB-lite"/>
    </source>
</evidence>
<dbReference type="CDD" id="cd00229">
    <property type="entry name" value="SGNH_hydrolase"/>
    <property type="match status" value="1"/>
</dbReference>
<name>A9GMM7_SORC5</name>
<dbReference type="EMBL" id="AM746676">
    <property type="protein sequence ID" value="CAN93460.1"/>
    <property type="molecule type" value="Genomic_DNA"/>
</dbReference>
<feature type="compositionally biased region" description="Low complexity" evidence="1">
    <location>
        <begin position="43"/>
        <end position="55"/>
    </location>
</feature>
<feature type="region of interest" description="Disordered" evidence="1">
    <location>
        <begin position="31"/>
        <end position="109"/>
    </location>
</feature>
<reference evidence="3 4" key="1">
    <citation type="journal article" date="2007" name="Nat. Biotechnol.">
        <title>Complete genome sequence of the myxobacterium Sorangium cellulosum.</title>
        <authorList>
            <person name="Schneiker S."/>
            <person name="Perlova O."/>
            <person name="Kaiser O."/>
            <person name="Gerth K."/>
            <person name="Alici A."/>
            <person name="Altmeyer M.O."/>
            <person name="Bartels D."/>
            <person name="Bekel T."/>
            <person name="Beyer S."/>
            <person name="Bode E."/>
            <person name="Bode H.B."/>
            <person name="Bolten C.J."/>
            <person name="Choudhuri J.V."/>
            <person name="Doss S."/>
            <person name="Elnakady Y.A."/>
            <person name="Frank B."/>
            <person name="Gaigalat L."/>
            <person name="Goesmann A."/>
            <person name="Groeger C."/>
            <person name="Gross F."/>
            <person name="Jelsbak L."/>
            <person name="Jelsbak L."/>
            <person name="Kalinowski J."/>
            <person name="Kegler C."/>
            <person name="Knauber T."/>
            <person name="Konietzny S."/>
            <person name="Kopp M."/>
            <person name="Krause L."/>
            <person name="Krug D."/>
            <person name="Linke B."/>
            <person name="Mahmud T."/>
            <person name="Martinez-Arias R."/>
            <person name="McHardy A.C."/>
            <person name="Merai M."/>
            <person name="Meyer F."/>
            <person name="Mormann S."/>
            <person name="Munoz-Dorado J."/>
            <person name="Perez J."/>
            <person name="Pradella S."/>
            <person name="Rachid S."/>
            <person name="Raddatz G."/>
            <person name="Rosenau F."/>
            <person name="Rueckert C."/>
            <person name="Sasse F."/>
            <person name="Scharfe M."/>
            <person name="Schuster S.C."/>
            <person name="Suen G."/>
            <person name="Treuner-Lange A."/>
            <person name="Velicer G.J."/>
            <person name="Vorholter F.-J."/>
            <person name="Weissman K.J."/>
            <person name="Welch R.D."/>
            <person name="Wenzel S.C."/>
            <person name="Whitworth D.E."/>
            <person name="Wilhelm S."/>
            <person name="Wittmann C."/>
            <person name="Bloecker H."/>
            <person name="Puehler A."/>
            <person name="Mueller R."/>
        </authorList>
    </citation>
    <scope>NUCLEOTIDE SEQUENCE [LARGE SCALE GENOMIC DNA]</scope>
    <source>
        <strain evidence="4">So ce56</strain>
    </source>
</reference>
<dbReference type="BioCyc" id="SCEL448385:SCE_RS48680-MONOMER"/>
<dbReference type="Gene3D" id="3.40.50.1110">
    <property type="entry name" value="SGNH hydrolase"/>
    <property type="match status" value="1"/>
</dbReference>
<feature type="chain" id="PRO_5002735968" evidence="2">
    <location>
        <begin position="25"/>
        <end position="303"/>
    </location>
</feature>
<dbReference type="InterPro" id="IPR036514">
    <property type="entry name" value="SGNH_hydro_sf"/>
</dbReference>
<dbReference type="SUPFAM" id="SSF52266">
    <property type="entry name" value="SGNH hydrolase"/>
    <property type="match status" value="1"/>
</dbReference>
<dbReference type="RefSeq" id="WP_012235932.1">
    <property type="nucleotide sequence ID" value="NC_010162.1"/>
</dbReference>
<evidence type="ECO:0000313" key="4">
    <source>
        <dbReference type="Proteomes" id="UP000002139"/>
    </source>
</evidence>
<sequence length="303" mass="30790">MRSIPSYAATKLSVLGLLSIGIWACGEANDGGTSSTGGGGPDGTTTSSAETTATVGSGGAATTGAGGATAGSTSSSSSSSSSASTAEASSSASGGETVGTGGDPAECVKGQTKGNQVAVIGESFIAATHGITQQIEKQAKANGSLAQSDRYIDNSVSGTTLANDQIPSQYRKAAENGMIKYVLMDGGGNDCLLRGDGDGALAAAESLFETMEKDNVEKVVYFFYPDPIGNNFSSLKSCLDTLRPKMKALCDGLTSPKCYWLDLRPTWNGHNEYTQDGIHPTSAGSIATGDAVWEVMKENCVAQ</sequence>
<feature type="compositionally biased region" description="Gly residues" evidence="1">
    <location>
        <begin position="56"/>
        <end position="69"/>
    </location>
</feature>
<dbReference type="AlphaFoldDB" id="A9GMM7"/>
<dbReference type="eggNOG" id="COG2755">
    <property type="taxonomic scope" value="Bacteria"/>
</dbReference>
<organism evidence="3 4">
    <name type="scientific">Sorangium cellulosum (strain So ce56)</name>
    <name type="common">Polyangium cellulosum (strain So ce56)</name>
    <dbReference type="NCBI Taxonomy" id="448385"/>
    <lineage>
        <taxon>Bacteria</taxon>
        <taxon>Pseudomonadati</taxon>
        <taxon>Myxococcota</taxon>
        <taxon>Polyangia</taxon>
        <taxon>Polyangiales</taxon>
        <taxon>Polyangiaceae</taxon>
        <taxon>Sorangium</taxon>
    </lineage>
</organism>
<feature type="compositionally biased region" description="Low complexity" evidence="1">
    <location>
        <begin position="70"/>
        <end position="95"/>
    </location>
</feature>
<accession>A9GMM7</accession>